<proteinExistence type="predicted"/>
<accession>A0A845G4S1</accession>
<name>A0A845G4S1_9BURK</name>
<sequence>MQANKRLSPTLLALAVAAALPAAHAYEFETANPELKISWNNTFKYSGAYRLKDADARLLAGGYPASGPADFTGYNVDDGNQNFRRKGIVSSRIDWLSEFDAGTRNLGMRISAAAWYDASYNRSNDNASYASNAATLTGKAGNEFADGTRLLHGRNAELLDAFVFAKGSLGELPGTVRVGRHTLQYGESLFFGANGIANAQGPVDLVKLLSVPGAQFKEILRPVNQVSGQLQVLPNVSIGGYYQFEWRPTQIPGVGSYLSSYDAAGAGSSAFLVAPTNSGAPAFYTQPDMKAKNSGQGGVQVKFSPAGSDVEYGFYAARYHDKTPYFYLGFAPGFPPGAPSTVRAVYAEGIRTFGASASTVLLGANVAAEVSVRRNTPLVSDPTPNFLSRAGAGVFADNSGNPAYAVGNTAHVNLSAIYVMPTNPFFQGASLLGELAWNRATSVTWQGSLDPNTTRDATSARVIFEPSYYQVIDGLDLSVPIGVGYNIDGRSRAVFNFNGGSSHGGDFNVGVNATYHQDWKFGISYVRFLGGSGTFLKNNPATNTPVLSYAQSLADRDYISFNIKRAF</sequence>
<gene>
    <name evidence="2" type="ORF">GTP91_15950</name>
</gene>
<protein>
    <submittedName>
        <fullName evidence="2">DUF1302 family protein</fullName>
    </submittedName>
</protein>
<dbReference type="RefSeq" id="WP_161097682.1">
    <property type="nucleotide sequence ID" value="NZ_WWCW01000052.1"/>
</dbReference>
<keyword evidence="1" id="KW-0732">Signal</keyword>
<dbReference type="Pfam" id="PF06980">
    <property type="entry name" value="DUF1302"/>
    <property type="match status" value="1"/>
</dbReference>
<comment type="caution">
    <text evidence="2">The sequence shown here is derived from an EMBL/GenBank/DDBJ whole genome shotgun (WGS) entry which is preliminary data.</text>
</comment>
<reference evidence="2 3" key="1">
    <citation type="submission" date="2020-01" db="EMBL/GenBank/DDBJ databases">
        <title>Novel species isolated from a subtropical stream in China.</title>
        <authorList>
            <person name="Lu H."/>
        </authorList>
    </citation>
    <scope>NUCLEOTIDE SEQUENCE [LARGE SCALE GENOMIC DNA]</scope>
    <source>
        <strain evidence="2 3">FT82W</strain>
    </source>
</reference>
<feature type="signal peptide" evidence="1">
    <location>
        <begin position="1"/>
        <end position="25"/>
    </location>
</feature>
<evidence type="ECO:0000313" key="3">
    <source>
        <dbReference type="Proteomes" id="UP000470302"/>
    </source>
</evidence>
<organism evidence="2 3">
    <name type="scientific">Duganella vulcania</name>
    <dbReference type="NCBI Taxonomy" id="2692166"/>
    <lineage>
        <taxon>Bacteria</taxon>
        <taxon>Pseudomonadati</taxon>
        <taxon>Pseudomonadota</taxon>
        <taxon>Betaproteobacteria</taxon>
        <taxon>Burkholderiales</taxon>
        <taxon>Oxalobacteraceae</taxon>
        <taxon>Telluria group</taxon>
        <taxon>Duganella</taxon>
    </lineage>
</organism>
<dbReference type="EMBL" id="WWCW01000052">
    <property type="protein sequence ID" value="MYM88660.1"/>
    <property type="molecule type" value="Genomic_DNA"/>
</dbReference>
<dbReference type="AlphaFoldDB" id="A0A845G4S1"/>
<feature type="chain" id="PRO_5032673489" evidence="1">
    <location>
        <begin position="26"/>
        <end position="567"/>
    </location>
</feature>
<evidence type="ECO:0000256" key="1">
    <source>
        <dbReference type="SAM" id="SignalP"/>
    </source>
</evidence>
<evidence type="ECO:0000313" key="2">
    <source>
        <dbReference type="EMBL" id="MYM88660.1"/>
    </source>
</evidence>
<dbReference type="Proteomes" id="UP000470302">
    <property type="component" value="Unassembled WGS sequence"/>
</dbReference>
<dbReference type="InterPro" id="IPR010727">
    <property type="entry name" value="DUF1302"/>
</dbReference>